<dbReference type="Proteomes" id="UP000221165">
    <property type="component" value="Unassembled WGS sequence"/>
</dbReference>
<organism evidence="2 3">
    <name type="scientific">Cystoisospora suis</name>
    <dbReference type="NCBI Taxonomy" id="483139"/>
    <lineage>
        <taxon>Eukaryota</taxon>
        <taxon>Sar</taxon>
        <taxon>Alveolata</taxon>
        <taxon>Apicomplexa</taxon>
        <taxon>Conoidasida</taxon>
        <taxon>Coccidia</taxon>
        <taxon>Eucoccidiorida</taxon>
        <taxon>Eimeriorina</taxon>
        <taxon>Sarcocystidae</taxon>
        <taxon>Cystoisospora</taxon>
    </lineage>
</organism>
<reference evidence="2 3" key="1">
    <citation type="journal article" date="2017" name="Int. J. Parasitol.">
        <title>The genome of the protozoan parasite Cystoisospora suis and a reverse vaccinology approach to identify vaccine candidates.</title>
        <authorList>
            <person name="Palmieri N."/>
            <person name="Shrestha A."/>
            <person name="Ruttkowski B."/>
            <person name="Beck T."/>
            <person name="Vogl C."/>
            <person name="Tomley F."/>
            <person name="Blake D.P."/>
            <person name="Joachim A."/>
        </authorList>
    </citation>
    <scope>NUCLEOTIDE SEQUENCE [LARGE SCALE GENOMIC DNA]</scope>
    <source>
        <strain evidence="2 3">Wien I</strain>
    </source>
</reference>
<proteinExistence type="predicted"/>
<keyword evidence="1" id="KW-0472">Membrane</keyword>
<evidence type="ECO:0000313" key="3">
    <source>
        <dbReference type="Proteomes" id="UP000221165"/>
    </source>
</evidence>
<gene>
    <name evidence="2" type="ORF">CSUI_001603</name>
</gene>
<protein>
    <submittedName>
        <fullName evidence="2">Cation-transporting atpase</fullName>
    </submittedName>
</protein>
<dbReference type="AlphaFoldDB" id="A0A2C6LC52"/>
<feature type="transmembrane region" description="Helical" evidence="1">
    <location>
        <begin position="15"/>
        <end position="34"/>
    </location>
</feature>
<dbReference type="RefSeq" id="XP_067926216.1">
    <property type="nucleotide sequence ID" value="XM_068061808.1"/>
</dbReference>
<keyword evidence="1" id="KW-1133">Transmembrane helix</keyword>
<keyword evidence="3" id="KW-1185">Reference proteome</keyword>
<name>A0A2C6LC52_9APIC</name>
<feature type="transmembrane region" description="Helical" evidence="1">
    <location>
        <begin position="99"/>
        <end position="118"/>
    </location>
</feature>
<dbReference type="VEuPathDB" id="ToxoDB:CSUI_001603"/>
<keyword evidence="1" id="KW-0812">Transmembrane</keyword>
<dbReference type="OrthoDB" id="333171at2759"/>
<evidence type="ECO:0000313" key="2">
    <source>
        <dbReference type="EMBL" id="PHJ24543.1"/>
    </source>
</evidence>
<accession>A0A2C6LC52</accession>
<feature type="transmembrane region" description="Helical" evidence="1">
    <location>
        <begin position="130"/>
        <end position="155"/>
    </location>
</feature>
<feature type="transmembrane region" description="Helical" evidence="1">
    <location>
        <begin position="46"/>
        <end position="65"/>
    </location>
</feature>
<dbReference type="EMBL" id="MIGC01000652">
    <property type="protein sequence ID" value="PHJ24543.1"/>
    <property type="molecule type" value="Genomic_DNA"/>
</dbReference>
<dbReference type="GeneID" id="94425019"/>
<sequence length="211" mass="22663">MAASGETAFRQVTDFGYSAGVVMSVVALSTGFLYSGVSCDMNLGEWNIVNGVLLATLAFICYFQLRISSKAMQLSYKLLSGDCSVQELLSEGVLPASLSVGRLLVPVLLLIWTIEGLLRARYGTCASTAPLLLGISLTEIVLQLACFISIAFYMVSTHSRICVYDEVSAAIGSVTRANVVETPRLPFTDYNQSTCYGSSFPFSCLRDASAI</sequence>
<comment type="caution">
    <text evidence="2">The sequence shown here is derived from an EMBL/GenBank/DDBJ whole genome shotgun (WGS) entry which is preliminary data.</text>
</comment>
<evidence type="ECO:0000256" key="1">
    <source>
        <dbReference type="SAM" id="Phobius"/>
    </source>
</evidence>